<accession>A0A2N0VKP8</accession>
<name>A0A2N0VKP8_9BACT</name>
<keyword evidence="1" id="KW-0812">Transmembrane</keyword>
<evidence type="ECO:0000313" key="3">
    <source>
        <dbReference type="Proteomes" id="UP000233398"/>
    </source>
</evidence>
<gene>
    <name evidence="2" type="ORF">CWD77_04745</name>
</gene>
<dbReference type="EMBL" id="PISP01000001">
    <property type="protein sequence ID" value="PKD44775.1"/>
    <property type="molecule type" value="Genomic_DNA"/>
</dbReference>
<proteinExistence type="predicted"/>
<feature type="transmembrane region" description="Helical" evidence="1">
    <location>
        <begin position="104"/>
        <end position="122"/>
    </location>
</feature>
<dbReference type="AlphaFoldDB" id="A0A2N0VKP8"/>
<sequence>MKLYDMNKYKIRQKLEHEIIRAADGELSATEIQELELKLEAYPELKQDYINITELPELSGIYSQYQFESSEVKSGVSQILNRIKILEQSRNGFADVSVHWFKRYALAASVLFLALTSGFYFSQSNSNDAEFTVEELLYPMDDSDGETYVLYLEQLFEE</sequence>
<evidence type="ECO:0000256" key="1">
    <source>
        <dbReference type="SAM" id="Phobius"/>
    </source>
</evidence>
<dbReference type="Proteomes" id="UP000233398">
    <property type="component" value="Unassembled WGS sequence"/>
</dbReference>
<protein>
    <submittedName>
        <fullName evidence="2">Uncharacterized protein</fullName>
    </submittedName>
</protein>
<evidence type="ECO:0000313" key="2">
    <source>
        <dbReference type="EMBL" id="PKD44775.1"/>
    </source>
</evidence>
<comment type="caution">
    <text evidence="2">The sequence shown here is derived from an EMBL/GenBank/DDBJ whole genome shotgun (WGS) entry which is preliminary data.</text>
</comment>
<reference evidence="2 3" key="1">
    <citation type="submission" date="2017-11" db="EMBL/GenBank/DDBJ databases">
        <title>Rhodohalobacter 15182 sp. nov., isolated from a salt lake.</title>
        <authorList>
            <person name="Han S."/>
        </authorList>
    </citation>
    <scope>NUCLEOTIDE SEQUENCE [LARGE SCALE GENOMIC DNA]</scope>
    <source>
        <strain evidence="2 3">15182</strain>
    </source>
</reference>
<keyword evidence="3" id="KW-1185">Reference proteome</keyword>
<organism evidence="2 3">
    <name type="scientific">Rhodohalobacter barkolensis</name>
    <dbReference type="NCBI Taxonomy" id="2053187"/>
    <lineage>
        <taxon>Bacteria</taxon>
        <taxon>Pseudomonadati</taxon>
        <taxon>Balneolota</taxon>
        <taxon>Balneolia</taxon>
        <taxon>Balneolales</taxon>
        <taxon>Balneolaceae</taxon>
        <taxon>Rhodohalobacter</taxon>
    </lineage>
</organism>
<keyword evidence="1" id="KW-0472">Membrane</keyword>
<keyword evidence="1" id="KW-1133">Transmembrane helix</keyword>